<evidence type="ECO:0000256" key="4">
    <source>
        <dbReference type="SAM" id="Phobius"/>
    </source>
</evidence>
<organism evidence="6 7">
    <name type="scientific">Hypholoma sublateritium (strain FD-334 SS-4)</name>
    <dbReference type="NCBI Taxonomy" id="945553"/>
    <lineage>
        <taxon>Eukaryota</taxon>
        <taxon>Fungi</taxon>
        <taxon>Dikarya</taxon>
        <taxon>Basidiomycota</taxon>
        <taxon>Agaricomycotina</taxon>
        <taxon>Agaricomycetes</taxon>
        <taxon>Agaricomycetidae</taxon>
        <taxon>Agaricales</taxon>
        <taxon>Agaricineae</taxon>
        <taxon>Strophariaceae</taxon>
        <taxon>Hypholoma</taxon>
    </lineage>
</organism>
<evidence type="ECO:0000259" key="5">
    <source>
        <dbReference type="PROSITE" id="PS50850"/>
    </source>
</evidence>
<gene>
    <name evidence="6" type="ORF">HYPSUDRAFT_41606</name>
</gene>
<feature type="transmembrane region" description="Helical" evidence="4">
    <location>
        <begin position="347"/>
        <end position="369"/>
    </location>
</feature>
<dbReference type="PANTHER" id="PTHR11360:SF234">
    <property type="entry name" value="MFS-TYPE TRANSPORTER DBAD-RELATED"/>
    <property type="match status" value="1"/>
</dbReference>
<dbReference type="OrthoDB" id="6499973at2759"/>
<keyword evidence="7" id="KW-1185">Reference proteome</keyword>
<feature type="transmembrane region" description="Helical" evidence="4">
    <location>
        <begin position="114"/>
        <end position="133"/>
    </location>
</feature>
<dbReference type="Pfam" id="PF07690">
    <property type="entry name" value="MFS_1"/>
    <property type="match status" value="1"/>
</dbReference>
<sequence>METTPPVKDKDSPMLSHSSIGSSSELSRGGSSVKDEHEVTSETLRMNSKTDVEVTVLTTPSAAPDFPEGGLRAWLTVLGGTMTTFCTFGVVQSFGVYQDYYSRNSLSERSASEISLIGSLQVFFVFAIGLPAGRLFDAGYFHHCLLSGSAIYIFSIFMLSLVQPHHYYQNILAQGVGMGLGMGLIFIPSLTVTSHYFRVKRSIAMGFVIAGSSIGGVVYPILLNNIFAKASGFQWGVRAVAFMDLTFLVIANSIMRTRLPPKKAQEQDGRSAVKSVLTDVPFIIYAVGSFLLFWGVFVPFFYLQLYAALHGVNPIFTKYSITVMNAASVFGRTVPNFAADYFGPLNVLIPSGIISAGLIFGMFGATSVAGVTAFAVFYGFFSGGLVSLVAPAVGSFVTQRDLSDLGMRIGILSFSLAFALLTGNPLAGALLTSHHLWHRPLIFAAISVFCGALCHIFVWKSITKRRGSTKI</sequence>
<feature type="transmembrane region" description="Helical" evidence="4">
    <location>
        <begin position="235"/>
        <end position="255"/>
    </location>
</feature>
<dbReference type="SUPFAM" id="SSF103473">
    <property type="entry name" value="MFS general substrate transporter"/>
    <property type="match status" value="1"/>
</dbReference>
<feature type="transmembrane region" description="Helical" evidence="4">
    <location>
        <begin position="315"/>
        <end position="335"/>
    </location>
</feature>
<comment type="similarity">
    <text evidence="2">Belongs to the major facilitator superfamily. Monocarboxylate porter (TC 2.A.1.13) family.</text>
</comment>
<dbReference type="Proteomes" id="UP000054270">
    <property type="component" value="Unassembled WGS sequence"/>
</dbReference>
<dbReference type="InterPro" id="IPR011701">
    <property type="entry name" value="MFS"/>
</dbReference>
<reference evidence="7" key="1">
    <citation type="submission" date="2014-04" db="EMBL/GenBank/DDBJ databases">
        <title>Evolutionary Origins and Diversification of the Mycorrhizal Mutualists.</title>
        <authorList>
            <consortium name="DOE Joint Genome Institute"/>
            <consortium name="Mycorrhizal Genomics Consortium"/>
            <person name="Kohler A."/>
            <person name="Kuo A."/>
            <person name="Nagy L.G."/>
            <person name="Floudas D."/>
            <person name="Copeland A."/>
            <person name="Barry K.W."/>
            <person name="Cichocki N."/>
            <person name="Veneault-Fourrey C."/>
            <person name="LaButti K."/>
            <person name="Lindquist E.A."/>
            <person name="Lipzen A."/>
            <person name="Lundell T."/>
            <person name="Morin E."/>
            <person name="Murat C."/>
            <person name="Riley R."/>
            <person name="Ohm R."/>
            <person name="Sun H."/>
            <person name="Tunlid A."/>
            <person name="Henrissat B."/>
            <person name="Grigoriev I.V."/>
            <person name="Hibbett D.S."/>
            <person name="Martin F."/>
        </authorList>
    </citation>
    <scope>NUCLEOTIDE SEQUENCE [LARGE SCALE GENOMIC DNA]</scope>
    <source>
        <strain evidence="7">FD-334 SS-4</strain>
    </source>
</reference>
<feature type="region of interest" description="Disordered" evidence="3">
    <location>
        <begin position="1"/>
        <end position="45"/>
    </location>
</feature>
<dbReference type="OMA" id="IRAPIDM"/>
<dbReference type="InterPro" id="IPR020846">
    <property type="entry name" value="MFS_dom"/>
</dbReference>
<dbReference type="AlphaFoldDB" id="A0A0D2L4M2"/>
<dbReference type="EMBL" id="KN817555">
    <property type="protein sequence ID" value="KJA21762.1"/>
    <property type="molecule type" value="Genomic_DNA"/>
</dbReference>
<feature type="transmembrane region" description="Helical" evidence="4">
    <location>
        <begin position="73"/>
        <end position="94"/>
    </location>
</feature>
<keyword evidence="4" id="KW-1133">Transmembrane helix</keyword>
<feature type="compositionally biased region" description="Low complexity" evidence="3">
    <location>
        <begin position="16"/>
        <end position="32"/>
    </location>
</feature>
<dbReference type="InterPro" id="IPR036259">
    <property type="entry name" value="MFS_trans_sf"/>
</dbReference>
<dbReference type="PANTHER" id="PTHR11360">
    <property type="entry name" value="MONOCARBOXYLATE TRANSPORTER"/>
    <property type="match status" value="1"/>
</dbReference>
<feature type="transmembrane region" description="Helical" evidence="4">
    <location>
        <begin position="409"/>
        <end position="431"/>
    </location>
</feature>
<keyword evidence="4" id="KW-0472">Membrane</keyword>
<comment type="subcellular location">
    <subcellularLocation>
        <location evidence="1">Membrane</location>
        <topology evidence="1">Multi-pass membrane protein</topology>
    </subcellularLocation>
</comment>
<evidence type="ECO:0000256" key="1">
    <source>
        <dbReference type="ARBA" id="ARBA00004141"/>
    </source>
</evidence>
<dbReference type="GO" id="GO:0016020">
    <property type="term" value="C:membrane"/>
    <property type="evidence" value="ECO:0007669"/>
    <property type="project" value="UniProtKB-SubCell"/>
</dbReference>
<keyword evidence="4" id="KW-0812">Transmembrane</keyword>
<evidence type="ECO:0000313" key="6">
    <source>
        <dbReference type="EMBL" id="KJA21762.1"/>
    </source>
</evidence>
<dbReference type="InterPro" id="IPR050327">
    <property type="entry name" value="Proton-linked_MCT"/>
</dbReference>
<feature type="transmembrane region" description="Helical" evidence="4">
    <location>
        <begin position="140"/>
        <end position="159"/>
    </location>
</feature>
<evidence type="ECO:0000256" key="2">
    <source>
        <dbReference type="ARBA" id="ARBA00006727"/>
    </source>
</evidence>
<evidence type="ECO:0000313" key="7">
    <source>
        <dbReference type="Proteomes" id="UP000054270"/>
    </source>
</evidence>
<dbReference type="STRING" id="945553.A0A0D2L4M2"/>
<feature type="transmembrane region" description="Helical" evidence="4">
    <location>
        <begin position="203"/>
        <end position="223"/>
    </location>
</feature>
<feature type="transmembrane region" description="Helical" evidence="4">
    <location>
        <begin position="276"/>
        <end position="303"/>
    </location>
</feature>
<accession>A0A0D2L4M2</accession>
<feature type="transmembrane region" description="Helical" evidence="4">
    <location>
        <begin position="375"/>
        <end position="397"/>
    </location>
</feature>
<dbReference type="GO" id="GO:0022857">
    <property type="term" value="F:transmembrane transporter activity"/>
    <property type="evidence" value="ECO:0007669"/>
    <property type="project" value="InterPro"/>
</dbReference>
<protein>
    <recommendedName>
        <fullName evidence="5">Major facilitator superfamily (MFS) profile domain-containing protein</fullName>
    </recommendedName>
</protein>
<feature type="domain" description="Major facilitator superfamily (MFS) profile" evidence="5">
    <location>
        <begin position="281"/>
        <end position="471"/>
    </location>
</feature>
<feature type="transmembrane region" description="Helical" evidence="4">
    <location>
        <begin position="437"/>
        <end position="459"/>
    </location>
</feature>
<evidence type="ECO:0000256" key="3">
    <source>
        <dbReference type="SAM" id="MobiDB-lite"/>
    </source>
</evidence>
<feature type="transmembrane region" description="Helical" evidence="4">
    <location>
        <begin position="171"/>
        <end position="191"/>
    </location>
</feature>
<proteinExistence type="inferred from homology"/>
<dbReference type="PROSITE" id="PS50850">
    <property type="entry name" value="MFS"/>
    <property type="match status" value="1"/>
</dbReference>
<dbReference type="Gene3D" id="1.20.1250.20">
    <property type="entry name" value="MFS general substrate transporter like domains"/>
    <property type="match status" value="2"/>
</dbReference>
<name>A0A0D2L4M2_HYPSF</name>